<sequence>MERPLLIITYGDVMIYMKERMRGRTMDWAPSTNMVLPVMYRDSSPTRYSTVDATSFSGSSHLRSGITSPVAFSAFSFPTHTGNLSPRQTDPPIAQGTFSREFTKSLSKLKCAQHSHLTIQIKDKGVTPQLAAATKSRIRKSEEAVAGHQRRRNPAALPENPSMKVSGVKEAYRNKESRGGGGRDGTSRRRRRKPNPSGGGRRGSGQEKRDF</sequence>
<name>A0A0E0GWJ4_ORYNI</name>
<evidence type="ECO:0000313" key="3">
    <source>
        <dbReference type="Proteomes" id="UP000006591"/>
    </source>
</evidence>
<organism evidence="2">
    <name type="scientific">Oryza nivara</name>
    <name type="common">Indian wild rice</name>
    <name type="synonym">Oryza sativa f. spontanea</name>
    <dbReference type="NCBI Taxonomy" id="4536"/>
    <lineage>
        <taxon>Eukaryota</taxon>
        <taxon>Viridiplantae</taxon>
        <taxon>Streptophyta</taxon>
        <taxon>Embryophyta</taxon>
        <taxon>Tracheophyta</taxon>
        <taxon>Spermatophyta</taxon>
        <taxon>Magnoliopsida</taxon>
        <taxon>Liliopsida</taxon>
        <taxon>Poales</taxon>
        <taxon>Poaceae</taxon>
        <taxon>BOP clade</taxon>
        <taxon>Oryzoideae</taxon>
        <taxon>Oryzeae</taxon>
        <taxon>Oryzinae</taxon>
        <taxon>Oryza</taxon>
    </lineage>
</organism>
<evidence type="ECO:0000313" key="2">
    <source>
        <dbReference type="EnsemblPlants" id="ONIVA03G43100.1"/>
    </source>
</evidence>
<reference evidence="2" key="2">
    <citation type="submission" date="2018-04" db="EMBL/GenBank/DDBJ databases">
        <title>OnivRS2 (Oryza nivara Reference Sequence Version 2).</title>
        <authorList>
            <person name="Zhang J."/>
            <person name="Kudrna D."/>
            <person name="Lee S."/>
            <person name="Talag J."/>
            <person name="Rajasekar S."/>
            <person name="Welchert J."/>
            <person name="Hsing Y.-I."/>
            <person name="Wing R.A."/>
        </authorList>
    </citation>
    <scope>NUCLEOTIDE SEQUENCE [LARGE SCALE GENOMIC DNA]</scope>
    <source>
        <strain evidence="2">SL10</strain>
    </source>
</reference>
<protein>
    <submittedName>
        <fullName evidence="2">Uncharacterized protein</fullName>
    </submittedName>
</protein>
<dbReference type="Gramene" id="ONIVA03G43100.1">
    <property type="protein sequence ID" value="ONIVA03G43100.1"/>
    <property type="gene ID" value="ONIVA03G43100"/>
</dbReference>
<dbReference type="HOGENOM" id="CLU_1306594_0_0_1"/>
<evidence type="ECO:0000256" key="1">
    <source>
        <dbReference type="SAM" id="MobiDB-lite"/>
    </source>
</evidence>
<dbReference type="Proteomes" id="UP000006591">
    <property type="component" value="Chromosome 3"/>
</dbReference>
<feature type="region of interest" description="Disordered" evidence="1">
    <location>
        <begin position="132"/>
        <end position="211"/>
    </location>
</feature>
<dbReference type="EnsemblPlants" id="ONIVA03G43100.1">
    <property type="protein sequence ID" value="ONIVA03G43100.1"/>
    <property type="gene ID" value="ONIVA03G43100"/>
</dbReference>
<reference evidence="2" key="1">
    <citation type="submission" date="2015-04" db="UniProtKB">
        <authorList>
            <consortium name="EnsemblPlants"/>
        </authorList>
    </citation>
    <scope>IDENTIFICATION</scope>
    <source>
        <strain evidence="2">SL10</strain>
    </source>
</reference>
<accession>A0A0E0GWJ4</accession>
<dbReference type="AlphaFoldDB" id="A0A0E0GWJ4"/>
<proteinExistence type="predicted"/>
<keyword evidence="3" id="KW-1185">Reference proteome</keyword>